<dbReference type="PANTHER" id="PTHR47094">
    <property type="entry name" value="ELFLESS, ISOFORM B"/>
    <property type="match status" value="1"/>
</dbReference>
<dbReference type="UniPathway" id="UPA00143"/>
<feature type="compositionally biased region" description="Basic and acidic residues" evidence="5">
    <location>
        <begin position="67"/>
        <end position="80"/>
    </location>
</feature>
<name>A0A7H9B6C9_ZYGMR</name>
<evidence type="ECO:0000256" key="1">
    <source>
        <dbReference type="ARBA" id="ARBA00022723"/>
    </source>
</evidence>
<dbReference type="Proteomes" id="UP000509704">
    <property type="component" value="Chromosome 5"/>
</dbReference>
<dbReference type="InterPro" id="IPR013083">
    <property type="entry name" value="Znf_RING/FYVE/PHD"/>
</dbReference>
<dbReference type="RefSeq" id="XP_037145079.1">
    <property type="nucleotide sequence ID" value="XM_037289184.1"/>
</dbReference>
<dbReference type="InterPro" id="IPR017907">
    <property type="entry name" value="Znf_RING_CS"/>
</dbReference>
<feature type="domain" description="RING-type" evidence="6">
    <location>
        <begin position="209"/>
        <end position="253"/>
    </location>
</feature>
<dbReference type="Pfam" id="PF00097">
    <property type="entry name" value="zf-C3HC4"/>
    <property type="match status" value="1"/>
</dbReference>
<evidence type="ECO:0000313" key="8">
    <source>
        <dbReference type="Proteomes" id="UP000509704"/>
    </source>
</evidence>
<dbReference type="GO" id="GO:0140082">
    <property type="term" value="F:SUMO-ubiquitin ligase activity"/>
    <property type="evidence" value="ECO:0007669"/>
    <property type="project" value="TreeGrafter"/>
</dbReference>
<dbReference type="GO" id="GO:0006511">
    <property type="term" value="P:ubiquitin-dependent protein catabolic process"/>
    <property type="evidence" value="ECO:0007669"/>
    <property type="project" value="TreeGrafter"/>
</dbReference>
<dbReference type="PROSITE" id="PS00518">
    <property type="entry name" value="ZF_RING_1"/>
    <property type="match status" value="1"/>
</dbReference>
<dbReference type="SMART" id="SM00184">
    <property type="entry name" value="RING"/>
    <property type="match status" value="1"/>
</dbReference>
<evidence type="ECO:0000256" key="5">
    <source>
        <dbReference type="SAM" id="MobiDB-lite"/>
    </source>
</evidence>
<evidence type="ECO:0000259" key="6">
    <source>
        <dbReference type="PROSITE" id="PS50089"/>
    </source>
</evidence>
<evidence type="ECO:0000256" key="4">
    <source>
        <dbReference type="PROSITE-ProRule" id="PRU00175"/>
    </source>
</evidence>
<accession>A0A7H9B6C9</accession>
<sequence>MPTEREYHRSSAIDDLDGVEDTEDIEDTESTDVGERDEDDENEKSEDTDDTDDTDGDIDHRTKRRRIDSGEVHVYGHRDDGDSDTDASIQLVAEREVSEEEEGEEDLDLLQALEESQQRNPHYYVGQVERETSAAEAGHEITADTTAAAPMAATSGIQAVSETTPYPETIDLEAEVAEQQVVEVPESEILTEAPTITPTVHKSVKDYRCPICFEPPDTAVMTPCGHVFCLGCLFQMVNSSRTHRRSGHCALCRTEVKLRDVRMIVLRKNRVKKEQ</sequence>
<dbReference type="AlphaFoldDB" id="A0A7H9B6C9"/>
<keyword evidence="1" id="KW-0479">Metal-binding</keyword>
<protein>
    <recommendedName>
        <fullName evidence="6">RING-type domain-containing protein</fullName>
    </recommendedName>
</protein>
<dbReference type="InterPro" id="IPR049627">
    <property type="entry name" value="SLX8"/>
</dbReference>
<reference evidence="7 8" key="1">
    <citation type="submission" date="2020-07" db="EMBL/GenBank/DDBJ databases">
        <title>The yeast mating-type switching endonuclease HO is a domesticated member of an unorthodox homing genetic element family.</title>
        <authorList>
            <person name="Coughlan A.Y."/>
            <person name="Lombardi L."/>
            <person name="Braun-Galleani S."/>
            <person name="Martos A.R."/>
            <person name="Galeote V."/>
            <person name="Bigey F."/>
            <person name="Dequin S."/>
            <person name="Byrne K.P."/>
            <person name="Wolfe K.H."/>
        </authorList>
    </citation>
    <scope>NUCLEOTIDE SEQUENCE [LARGE SCALE GENOMIC DNA]</scope>
    <source>
        <strain evidence="7 8">NRRL Y-6702</strain>
    </source>
</reference>
<organism evidence="7 8">
    <name type="scientific">Zygotorulaspora mrakii</name>
    <name type="common">Zygosaccharomyces mrakii</name>
    <dbReference type="NCBI Taxonomy" id="42260"/>
    <lineage>
        <taxon>Eukaryota</taxon>
        <taxon>Fungi</taxon>
        <taxon>Dikarya</taxon>
        <taxon>Ascomycota</taxon>
        <taxon>Saccharomycotina</taxon>
        <taxon>Saccharomycetes</taxon>
        <taxon>Saccharomycetales</taxon>
        <taxon>Saccharomycetaceae</taxon>
        <taxon>Zygotorulaspora</taxon>
    </lineage>
</organism>
<dbReference type="GO" id="GO:0032183">
    <property type="term" value="F:SUMO binding"/>
    <property type="evidence" value="ECO:0007669"/>
    <property type="project" value="TreeGrafter"/>
</dbReference>
<keyword evidence="2 4" id="KW-0863">Zinc-finger</keyword>
<evidence type="ECO:0000256" key="2">
    <source>
        <dbReference type="ARBA" id="ARBA00022771"/>
    </source>
</evidence>
<dbReference type="GO" id="GO:0033768">
    <property type="term" value="C:SUMO-targeted ubiquitin ligase complex"/>
    <property type="evidence" value="ECO:0007669"/>
    <property type="project" value="TreeGrafter"/>
</dbReference>
<dbReference type="InterPro" id="IPR018957">
    <property type="entry name" value="Znf_C3HC4_RING-type"/>
</dbReference>
<proteinExistence type="predicted"/>
<gene>
    <name evidence="7" type="ORF">HG535_0E04360</name>
</gene>
<dbReference type="PROSITE" id="PS50089">
    <property type="entry name" value="ZF_RING_2"/>
    <property type="match status" value="1"/>
</dbReference>
<dbReference type="GO" id="GO:0008270">
    <property type="term" value="F:zinc ion binding"/>
    <property type="evidence" value="ECO:0007669"/>
    <property type="project" value="UniProtKB-KW"/>
</dbReference>
<evidence type="ECO:0000313" key="7">
    <source>
        <dbReference type="EMBL" id="QLG73352.1"/>
    </source>
</evidence>
<dbReference type="SUPFAM" id="SSF57850">
    <property type="entry name" value="RING/U-box"/>
    <property type="match status" value="1"/>
</dbReference>
<dbReference type="KEGG" id="zmk:HG535_0E04360"/>
<keyword evidence="8" id="KW-1185">Reference proteome</keyword>
<dbReference type="Gene3D" id="3.30.40.10">
    <property type="entry name" value="Zinc/RING finger domain, C3HC4 (zinc finger)"/>
    <property type="match status" value="1"/>
</dbReference>
<feature type="region of interest" description="Disordered" evidence="5">
    <location>
        <begin position="1"/>
        <end position="86"/>
    </location>
</feature>
<feature type="compositionally biased region" description="Acidic residues" evidence="5">
    <location>
        <begin position="14"/>
        <end position="56"/>
    </location>
</feature>
<dbReference type="InterPro" id="IPR001841">
    <property type="entry name" value="Znf_RING"/>
</dbReference>
<evidence type="ECO:0000256" key="3">
    <source>
        <dbReference type="ARBA" id="ARBA00022833"/>
    </source>
</evidence>
<dbReference type="GO" id="GO:0061630">
    <property type="term" value="F:ubiquitin protein ligase activity"/>
    <property type="evidence" value="ECO:0007669"/>
    <property type="project" value="InterPro"/>
</dbReference>
<feature type="compositionally biased region" description="Basic and acidic residues" evidence="5">
    <location>
        <begin position="1"/>
        <end position="12"/>
    </location>
</feature>
<keyword evidence="3" id="KW-0862">Zinc</keyword>
<dbReference type="PANTHER" id="PTHR47094:SF1">
    <property type="entry name" value="RING-TYPE E3 UBIQUITIN TRANSFERASE"/>
    <property type="match status" value="1"/>
</dbReference>
<dbReference type="GO" id="GO:0016567">
    <property type="term" value="P:protein ubiquitination"/>
    <property type="evidence" value="ECO:0007669"/>
    <property type="project" value="UniProtKB-UniPathway"/>
</dbReference>
<dbReference type="EMBL" id="CP058608">
    <property type="protein sequence ID" value="QLG73352.1"/>
    <property type="molecule type" value="Genomic_DNA"/>
</dbReference>
<dbReference type="GeneID" id="59237094"/>
<dbReference type="OrthoDB" id="6270329at2759"/>